<protein>
    <submittedName>
        <fullName evidence="1">Uncharacterized protein</fullName>
    </submittedName>
</protein>
<comment type="caution">
    <text evidence="1">The sequence shown here is derived from an EMBL/GenBank/DDBJ whole genome shotgun (WGS) entry which is preliminary data.</text>
</comment>
<dbReference type="AlphaFoldDB" id="A0AA38IR28"/>
<keyword evidence="2" id="KW-1185">Reference proteome</keyword>
<dbReference type="Proteomes" id="UP001168821">
    <property type="component" value="Unassembled WGS sequence"/>
</dbReference>
<dbReference type="EMBL" id="JALNTZ010000003">
    <property type="protein sequence ID" value="KAJ3659913.1"/>
    <property type="molecule type" value="Genomic_DNA"/>
</dbReference>
<evidence type="ECO:0000313" key="2">
    <source>
        <dbReference type="Proteomes" id="UP001168821"/>
    </source>
</evidence>
<organism evidence="1 2">
    <name type="scientific">Zophobas morio</name>
    <dbReference type="NCBI Taxonomy" id="2755281"/>
    <lineage>
        <taxon>Eukaryota</taxon>
        <taxon>Metazoa</taxon>
        <taxon>Ecdysozoa</taxon>
        <taxon>Arthropoda</taxon>
        <taxon>Hexapoda</taxon>
        <taxon>Insecta</taxon>
        <taxon>Pterygota</taxon>
        <taxon>Neoptera</taxon>
        <taxon>Endopterygota</taxon>
        <taxon>Coleoptera</taxon>
        <taxon>Polyphaga</taxon>
        <taxon>Cucujiformia</taxon>
        <taxon>Tenebrionidae</taxon>
        <taxon>Zophobas</taxon>
    </lineage>
</organism>
<reference evidence="1" key="1">
    <citation type="journal article" date="2023" name="G3 (Bethesda)">
        <title>Whole genome assemblies of Zophobas morio and Tenebrio molitor.</title>
        <authorList>
            <person name="Kaur S."/>
            <person name="Stinson S.A."/>
            <person name="diCenzo G.C."/>
        </authorList>
    </citation>
    <scope>NUCLEOTIDE SEQUENCE</scope>
    <source>
        <strain evidence="1">QUZm001</strain>
    </source>
</reference>
<name>A0AA38IR28_9CUCU</name>
<sequence length="117" mass="13386">MQAAVKELQQLERTRKKDIMNKSGVLIGTATISHNSEDIIVKQSQGEVYLTNYCESLLLPCDLILWYKCVNNIITLYLKKDARVIVEMETVQQAEDFISKVKPPEKPWPTLTNMTVT</sequence>
<accession>A0AA38IR28</accession>
<proteinExistence type="predicted"/>
<gene>
    <name evidence="1" type="ORF">Zmor_011575</name>
</gene>
<evidence type="ECO:0000313" key="1">
    <source>
        <dbReference type="EMBL" id="KAJ3659913.1"/>
    </source>
</evidence>